<gene>
    <name evidence="2" type="ORF">A8V01_23370</name>
</gene>
<feature type="chain" id="PRO_5014428796" description="PRC-barrel domain-containing protein" evidence="1">
    <location>
        <begin position="23"/>
        <end position="122"/>
    </location>
</feature>
<dbReference type="AlphaFoldDB" id="A0A2K2FXP1"/>
<comment type="caution">
    <text evidence="2">The sequence shown here is derived from an EMBL/GenBank/DDBJ whole genome shotgun (WGS) entry which is preliminary data.</text>
</comment>
<dbReference type="Proteomes" id="UP000236327">
    <property type="component" value="Unassembled WGS sequence"/>
</dbReference>
<protein>
    <recommendedName>
        <fullName evidence="4">PRC-barrel domain-containing protein</fullName>
    </recommendedName>
</protein>
<sequence>MAMHRAIIFLTSLALAASPALAQTPKPVAADSNAGKKALLSDDVVTVRNLSRAEVVFGLPLVDDDGMAIGTVQRLAGNDVIVSDGTAQYRLPFTQLYAFSKDGADRFASRIPKAKLRPEPAQ</sequence>
<proteinExistence type="predicted"/>
<keyword evidence="3" id="KW-1185">Reference proteome</keyword>
<evidence type="ECO:0000313" key="3">
    <source>
        <dbReference type="Proteomes" id="UP000236327"/>
    </source>
</evidence>
<evidence type="ECO:0000313" key="2">
    <source>
        <dbReference type="EMBL" id="PNU03566.1"/>
    </source>
</evidence>
<organism evidence="2 3">
    <name type="scientific">Novosphingobium guangzhouense</name>
    <dbReference type="NCBI Taxonomy" id="1850347"/>
    <lineage>
        <taxon>Bacteria</taxon>
        <taxon>Pseudomonadati</taxon>
        <taxon>Pseudomonadota</taxon>
        <taxon>Alphaproteobacteria</taxon>
        <taxon>Sphingomonadales</taxon>
        <taxon>Sphingomonadaceae</taxon>
        <taxon>Novosphingobium</taxon>
    </lineage>
</organism>
<feature type="signal peptide" evidence="1">
    <location>
        <begin position="1"/>
        <end position="22"/>
    </location>
</feature>
<name>A0A2K2FXP1_9SPHN</name>
<evidence type="ECO:0000256" key="1">
    <source>
        <dbReference type="SAM" id="SignalP"/>
    </source>
</evidence>
<evidence type="ECO:0008006" key="4">
    <source>
        <dbReference type="Google" id="ProtNLM"/>
    </source>
</evidence>
<dbReference type="EMBL" id="LYMM01000048">
    <property type="protein sequence ID" value="PNU03566.1"/>
    <property type="molecule type" value="Genomic_DNA"/>
</dbReference>
<accession>A0A2K2FXP1</accession>
<reference evidence="2 3" key="1">
    <citation type="submission" date="2016-05" db="EMBL/GenBank/DDBJ databases">
        <title>Complete genome sequence of Novosphingobium guangzhouense SA925(T).</title>
        <authorList>
            <person name="Sha S."/>
        </authorList>
    </citation>
    <scope>NUCLEOTIDE SEQUENCE [LARGE SCALE GENOMIC DNA]</scope>
    <source>
        <strain evidence="2 3">SA925</strain>
    </source>
</reference>
<keyword evidence="1" id="KW-0732">Signal</keyword>